<dbReference type="GeneID" id="80513244"/>
<reference evidence="6 7" key="1">
    <citation type="journal article" date="2016" name="Genome Announc.">
        <title>Complete Genome Sequence of a New Megavirus Family Member Isolated from an Inland Water Lake for the First Time in India.</title>
        <authorList>
            <person name="Chatterjee A."/>
            <person name="Ali F."/>
            <person name="Bange D."/>
            <person name="Kondabagil K."/>
        </authorList>
    </citation>
    <scope>NUCLEOTIDE SEQUENCE [LARGE SCALE GENOMIC DNA]</scope>
    <source>
        <strain evidence="6">1</strain>
    </source>
</reference>
<dbReference type="InterPro" id="IPR001503">
    <property type="entry name" value="Glyco_trans_10"/>
</dbReference>
<evidence type="ECO:0000313" key="7">
    <source>
        <dbReference type="Proteomes" id="UP000241365"/>
    </source>
</evidence>
<name>A0A167RML6_9VIRU</name>
<evidence type="ECO:0000259" key="5">
    <source>
        <dbReference type="Pfam" id="PF01755"/>
    </source>
</evidence>
<dbReference type="Proteomes" id="UP000241365">
    <property type="component" value="Segment"/>
</dbReference>
<keyword evidence="7" id="KW-1185">Reference proteome</keyword>
<dbReference type="Gene3D" id="3.40.50.11660">
    <property type="entry name" value="Glycosyl transferase family 10, C-terminal domain"/>
    <property type="match status" value="1"/>
</dbReference>
<sequence>MNEYKKYLSDNTINIIMDNCKILCINLARRRDRRESIIQKLADHNINNCEFFEAIDGSQIKSDDQCLNLFKHSISGLLRRGVAGCATSHYNVWKRIALDTNNCQYLVLEDDIVFGPDFKKGLERILLASPNHGIVLIGMTLESNQRIINSDIYEKDKSYTVHDLNRDLYCGGAFGYIISQTAAKQLVNYVEQNGIRMVIDYLMFRSGVPMYESHPHLVFTDAVQHSTHHVDSDIQHDYEKITYTKLSNNYLFNDYVFYPNLDSPRGDIKEVCADILMLKRIADETVDCVAFNTWGWLKHTIVDRENYINLPNKYYENDGMYIKKIYVQRNLSEKIGGLREINRSVKIFINDNARQYAPHIVNCIINNFNNVEIVTNITPDIIIDHITDSNPRYNNYSINILISGEPYNSRNKYDIAIDTKYNSNSHLVIHYPFLFSSLREHRKSINCSDYIKTKSKFCAYMYHMIHNHRIAYFNLVSSYKQVDALGRCCNNVNITNTRYEFTSDQTYNDISVQYYTEYKFVLAIENQMIPGYSTEKLINPMIANSIPIYWGDSEIFNYINKKRVIYIPDFSNNHDLLNHIKYLDENADVYQKVISEKIFVNDSIDIDFMEKQLSEKIKNIFQMNNNEINQVN</sequence>
<dbReference type="KEGG" id="vg:80513244"/>
<dbReference type="InterPro" id="IPR055270">
    <property type="entry name" value="Glyco_tran_10_C"/>
</dbReference>
<proteinExistence type="inferred from homology"/>
<comment type="similarity">
    <text evidence="1">Belongs to the glycosyltransferase 10 family.</text>
</comment>
<dbReference type="InterPro" id="IPR038577">
    <property type="entry name" value="GT10-like_C_sf"/>
</dbReference>
<keyword evidence="2 6" id="KW-0328">Glycosyltransferase</keyword>
<accession>A0A167RML6</accession>
<feature type="domain" description="Glycosyl transferase family 25" evidence="5">
    <location>
        <begin position="21"/>
        <end position="203"/>
    </location>
</feature>
<organism evidence="6 7">
    <name type="scientific">Powai lake megavirus</name>
    <dbReference type="NCBI Taxonomy" id="1842663"/>
    <lineage>
        <taxon>Viruses</taxon>
        <taxon>Varidnaviria</taxon>
        <taxon>Bamfordvirae</taxon>
        <taxon>Nucleocytoviricota</taxon>
        <taxon>Megaviricetes</taxon>
        <taxon>Imitervirales</taxon>
        <taxon>Mimiviridae</taxon>
        <taxon>Megamimivirinae</taxon>
        <taxon>Megavirus</taxon>
        <taxon>Megavirus powaiense</taxon>
    </lineage>
</organism>
<evidence type="ECO:0000259" key="4">
    <source>
        <dbReference type="Pfam" id="PF00852"/>
    </source>
</evidence>
<dbReference type="Pfam" id="PF00852">
    <property type="entry name" value="Glyco_transf_10"/>
    <property type="match status" value="1"/>
</dbReference>
<dbReference type="PANTHER" id="PTHR11929:SF194">
    <property type="entry name" value="ALPHA-(1,3)-FUCOSYLTRANSFERASE 10"/>
    <property type="match status" value="1"/>
</dbReference>
<evidence type="ECO:0000256" key="3">
    <source>
        <dbReference type="ARBA" id="ARBA00022679"/>
    </source>
</evidence>
<feature type="domain" description="Fucosyltransferase C-terminal" evidence="4">
    <location>
        <begin position="455"/>
        <end position="592"/>
    </location>
</feature>
<evidence type="ECO:0000313" key="6">
    <source>
        <dbReference type="EMBL" id="ANB50882.1"/>
    </source>
</evidence>
<dbReference type="PANTHER" id="PTHR11929">
    <property type="entry name" value="ALPHA- 1,3 -FUCOSYLTRANSFERASE"/>
    <property type="match status" value="1"/>
</dbReference>
<dbReference type="SUPFAM" id="SSF53756">
    <property type="entry name" value="UDP-Glycosyltransferase/glycogen phosphorylase"/>
    <property type="match status" value="1"/>
</dbReference>
<dbReference type="GO" id="GO:0046920">
    <property type="term" value="F:alpha-(1-&gt;3)-fucosyltransferase activity"/>
    <property type="evidence" value="ECO:0007669"/>
    <property type="project" value="TreeGrafter"/>
</dbReference>
<keyword evidence="3 6" id="KW-0808">Transferase</keyword>
<dbReference type="InterPro" id="IPR002654">
    <property type="entry name" value="Glyco_trans_25"/>
</dbReference>
<dbReference type="CDD" id="cd06532">
    <property type="entry name" value="Glyco_transf_25"/>
    <property type="match status" value="1"/>
</dbReference>
<dbReference type="Pfam" id="PF01755">
    <property type="entry name" value="Glyco_transf_25"/>
    <property type="match status" value="1"/>
</dbReference>
<dbReference type="GO" id="GO:0016020">
    <property type="term" value="C:membrane"/>
    <property type="evidence" value="ECO:0007669"/>
    <property type="project" value="InterPro"/>
</dbReference>
<dbReference type="RefSeq" id="YP_010776633.1">
    <property type="nucleotide sequence ID" value="NC_075034.1"/>
</dbReference>
<evidence type="ECO:0000256" key="1">
    <source>
        <dbReference type="ARBA" id="ARBA00008919"/>
    </source>
</evidence>
<evidence type="ECO:0000256" key="2">
    <source>
        <dbReference type="ARBA" id="ARBA00022676"/>
    </source>
</evidence>
<dbReference type="EMBL" id="KU877344">
    <property type="protein sequence ID" value="ANB50882.1"/>
    <property type="molecule type" value="Genomic_DNA"/>
</dbReference>
<protein>
    <submittedName>
        <fullName evidence="6">Putative fucosyltransferase</fullName>
    </submittedName>
</protein>